<dbReference type="Gene3D" id="3.30.465.10">
    <property type="match status" value="1"/>
</dbReference>
<dbReference type="InterPro" id="IPR016167">
    <property type="entry name" value="FAD-bd_PCMH_sub1"/>
</dbReference>
<dbReference type="InterPro" id="IPR036318">
    <property type="entry name" value="FAD-bd_PCMH-like_sf"/>
</dbReference>
<evidence type="ECO:0000256" key="10">
    <source>
        <dbReference type="ARBA" id="ARBA00023002"/>
    </source>
</evidence>
<evidence type="ECO:0000256" key="13">
    <source>
        <dbReference type="SAM" id="SignalP"/>
    </source>
</evidence>
<dbReference type="Proteomes" id="UP000828251">
    <property type="component" value="Unassembled WGS sequence"/>
</dbReference>
<keyword evidence="7 13" id="KW-0732">Signal</keyword>
<keyword evidence="6" id="KW-0285">Flavoprotein</keyword>
<keyword evidence="4" id="KW-0134">Cell wall</keyword>
<evidence type="ECO:0000256" key="9">
    <source>
        <dbReference type="ARBA" id="ARBA00022827"/>
    </source>
</evidence>
<evidence type="ECO:0000256" key="11">
    <source>
        <dbReference type="ARBA" id="ARBA00023157"/>
    </source>
</evidence>
<keyword evidence="11" id="KW-1015">Disulfide bond</keyword>
<dbReference type="PROSITE" id="PS51387">
    <property type="entry name" value="FAD_PCMH"/>
    <property type="match status" value="1"/>
</dbReference>
<keyword evidence="12" id="KW-0325">Glycoprotein</keyword>
<keyword evidence="5" id="KW-0964">Secreted</keyword>
<feature type="domain" description="FAD-binding PCMH-type" evidence="14">
    <location>
        <begin position="76"/>
        <end position="262"/>
    </location>
</feature>
<dbReference type="InterPro" id="IPR006094">
    <property type="entry name" value="Oxid_FAD_bind_N"/>
</dbReference>
<evidence type="ECO:0000256" key="6">
    <source>
        <dbReference type="ARBA" id="ARBA00022630"/>
    </source>
</evidence>
<sequence>MKSLYCSLITLIFAILFIFFSWPIQTQPHHELLQCLFSLHSNDSFPISNVIYLQTNNSYSSILESSIQNLRFSTNGTAKPLVIVTPLHASHIQATIRCSKRHDLQIRTRSGGHDMEGLSYVADVPFVVIDLVNLKSVDVVVKSRTAWVESGATLGELQYRIAEKSGTLGFPTGTCHTVGVGGYFSGGGHGSLSRKYGLAADNIVNARLINVNVHVPSTVTVFTLTKAPQQNATQIVHRWQYVAPKLSDDTFILATISRAEASEGQRSIQVTFRALFLGQSECSFR</sequence>
<accession>A0A9D4A0T5</accession>
<dbReference type="EMBL" id="JAIQCV010000007">
    <property type="protein sequence ID" value="KAH1080470.1"/>
    <property type="molecule type" value="Genomic_DNA"/>
</dbReference>
<organism evidence="15 16">
    <name type="scientific">Gossypium stocksii</name>
    <dbReference type="NCBI Taxonomy" id="47602"/>
    <lineage>
        <taxon>Eukaryota</taxon>
        <taxon>Viridiplantae</taxon>
        <taxon>Streptophyta</taxon>
        <taxon>Embryophyta</taxon>
        <taxon>Tracheophyta</taxon>
        <taxon>Spermatophyta</taxon>
        <taxon>Magnoliopsida</taxon>
        <taxon>eudicotyledons</taxon>
        <taxon>Gunneridae</taxon>
        <taxon>Pentapetalae</taxon>
        <taxon>rosids</taxon>
        <taxon>malvids</taxon>
        <taxon>Malvales</taxon>
        <taxon>Malvaceae</taxon>
        <taxon>Malvoideae</taxon>
        <taxon>Gossypium</taxon>
    </lineage>
</organism>
<keyword evidence="16" id="KW-1185">Reference proteome</keyword>
<evidence type="ECO:0000256" key="4">
    <source>
        <dbReference type="ARBA" id="ARBA00022512"/>
    </source>
</evidence>
<comment type="caution">
    <text evidence="15">The sequence shown here is derived from an EMBL/GenBank/DDBJ whole genome shotgun (WGS) entry which is preliminary data.</text>
</comment>
<evidence type="ECO:0000256" key="8">
    <source>
        <dbReference type="ARBA" id="ARBA00022741"/>
    </source>
</evidence>
<dbReference type="SUPFAM" id="SSF56176">
    <property type="entry name" value="FAD-binding/transporter-associated domain-like"/>
    <property type="match status" value="1"/>
</dbReference>
<evidence type="ECO:0000256" key="7">
    <source>
        <dbReference type="ARBA" id="ARBA00022729"/>
    </source>
</evidence>
<evidence type="ECO:0000256" key="1">
    <source>
        <dbReference type="ARBA" id="ARBA00001974"/>
    </source>
</evidence>
<dbReference type="PANTHER" id="PTHR32448">
    <property type="entry name" value="OS08G0158400 PROTEIN"/>
    <property type="match status" value="1"/>
</dbReference>
<keyword evidence="9" id="KW-0274">FAD</keyword>
<dbReference type="Gene3D" id="3.30.43.10">
    <property type="entry name" value="Uridine Diphospho-n-acetylenolpyruvylglucosamine Reductase, domain 2"/>
    <property type="match status" value="1"/>
</dbReference>
<comment type="cofactor">
    <cofactor evidence="1">
        <name>FAD</name>
        <dbReference type="ChEBI" id="CHEBI:57692"/>
    </cofactor>
</comment>
<evidence type="ECO:0000256" key="5">
    <source>
        <dbReference type="ARBA" id="ARBA00022525"/>
    </source>
</evidence>
<gene>
    <name evidence="15" type="ORF">J1N35_020231</name>
</gene>
<dbReference type="FunFam" id="3.30.43.10:FF:000004">
    <property type="entry name" value="Berberine bridge enzyme-like 15"/>
    <property type="match status" value="1"/>
</dbReference>
<evidence type="ECO:0000313" key="16">
    <source>
        <dbReference type="Proteomes" id="UP000828251"/>
    </source>
</evidence>
<feature type="chain" id="PRO_5038351233" description="FAD-binding PCMH-type domain-containing protein" evidence="13">
    <location>
        <begin position="27"/>
        <end position="285"/>
    </location>
</feature>
<dbReference type="OrthoDB" id="407275at2759"/>
<proteinExistence type="inferred from homology"/>
<protein>
    <recommendedName>
        <fullName evidence="14">FAD-binding PCMH-type domain-containing protein</fullName>
    </recommendedName>
</protein>
<dbReference type="GO" id="GO:0016491">
    <property type="term" value="F:oxidoreductase activity"/>
    <property type="evidence" value="ECO:0007669"/>
    <property type="project" value="UniProtKB-KW"/>
</dbReference>
<name>A0A9D4A0T5_9ROSI</name>
<dbReference type="InterPro" id="IPR016166">
    <property type="entry name" value="FAD-bd_PCMH"/>
</dbReference>
<comment type="subcellular location">
    <subcellularLocation>
        <location evidence="2">Secreted</location>
        <location evidence="2">Cell wall</location>
    </subcellularLocation>
</comment>
<evidence type="ECO:0000313" key="15">
    <source>
        <dbReference type="EMBL" id="KAH1080470.1"/>
    </source>
</evidence>
<dbReference type="AlphaFoldDB" id="A0A9D4A0T5"/>
<reference evidence="15 16" key="1">
    <citation type="journal article" date="2021" name="Plant Biotechnol. J.">
        <title>Multi-omics assisted identification of the key and species-specific regulatory components of drought-tolerant mechanisms in Gossypium stocksii.</title>
        <authorList>
            <person name="Yu D."/>
            <person name="Ke L."/>
            <person name="Zhang D."/>
            <person name="Wu Y."/>
            <person name="Sun Y."/>
            <person name="Mei J."/>
            <person name="Sun J."/>
            <person name="Sun Y."/>
        </authorList>
    </citation>
    <scope>NUCLEOTIDE SEQUENCE [LARGE SCALE GENOMIC DNA]</scope>
    <source>
        <strain evidence="16">cv. E1</strain>
        <tissue evidence="15">Leaf</tissue>
    </source>
</reference>
<evidence type="ECO:0000256" key="2">
    <source>
        <dbReference type="ARBA" id="ARBA00004191"/>
    </source>
</evidence>
<keyword evidence="8" id="KW-0547">Nucleotide-binding</keyword>
<evidence type="ECO:0000259" key="14">
    <source>
        <dbReference type="PROSITE" id="PS51387"/>
    </source>
</evidence>
<dbReference type="Gene3D" id="3.40.462.20">
    <property type="match status" value="1"/>
</dbReference>
<evidence type="ECO:0000256" key="12">
    <source>
        <dbReference type="ARBA" id="ARBA00023180"/>
    </source>
</evidence>
<dbReference type="InterPro" id="IPR016169">
    <property type="entry name" value="FAD-bd_PCMH_sub2"/>
</dbReference>
<keyword evidence="10" id="KW-0560">Oxidoreductase</keyword>
<evidence type="ECO:0000256" key="3">
    <source>
        <dbReference type="ARBA" id="ARBA00005466"/>
    </source>
</evidence>
<dbReference type="Pfam" id="PF01565">
    <property type="entry name" value="FAD_binding_4"/>
    <property type="match status" value="1"/>
</dbReference>
<dbReference type="GO" id="GO:0071949">
    <property type="term" value="F:FAD binding"/>
    <property type="evidence" value="ECO:0007669"/>
    <property type="project" value="InterPro"/>
</dbReference>
<comment type="similarity">
    <text evidence="3">Belongs to the oxygen-dependent FAD-linked oxidoreductase family.</text>
</comment>
<feature type="signal peptide" evidence="13">
    <location>
        <begin position="1"/>
        <end position="26"/>
    </location>
</feature>